<dbReference type="InterPro" id="IPR036412">
    <property type="entry name" value="HAD-like_sf"/>
</dbReference>
<dbReference type="eggNOG" id="COG0561">
    <property type="taxonomic scope" value="Bacteria"/>
</dbReference>
<comment type="cofactor">
    <cofactor evidence="1">
        <name>Mg(2+)</name>
        <dbReference type="ChEBI" id="CHEBI:18420"/>
    </cofactor>
</comment>
<keyword evidence="3" id="KW-1185">Reference proteome</keyword>
<dbReference type="AlphaFoldDB" id="F9UK37"/>
<comment type="caution">
    <text evidence="2">The sequence shown here is derived from an EMBL/GenBank/DDBJ whole genome shotgun (WGS) entry which is preliminary data.</text>
</comment>
<dbReference type="Proteomes" id="UP000004978">
    <property type="component" value="Unassembled WGS sequence"/>
</dbReference>
<dbReference type="GO" id="GO:0005829">
    <property type="term" value="C:cytosol"/>
    <property type="evidence" value="ECO:0007669"/>
    <property type="project" value="TreeGrafter"/>
</dbReference>
<proteinExistence type="predicted"/>
<name>F9UK37_9BACT</name>
<protein>
    <submittedName>
        <fullName evidence="2">Cof family had hydrolase protein</fullName>
    </submittedName>
</protein>
<dbReference type="Gene3D" id="3.40.50.1000">
    <property type="entry name" value="HAD superfamily/HAD-like"/>
    <property type="match status" value="1"/>
</dbReference>
<gene>
    <name evidence="2" type="ORF">MCSF7_01241</name>
</gene>
<dbReference type="PANTHER" id="PTHR10000:SF8">
    <property type="entry name" value="HAD SUPERFAMILY HYDROLASE-LIKE, TYPE 3"/>
    <property type="match status" value="1"/>
</dbReference>
<dbReference type="Gene3D" id="3.30.1240.10">
    <property type="match status" value="1"/>
</dbReference>
<dbReference type="PANTHER" id="PTHR10000">
    <property type="entry name" value="PHOSPHOSERINE PHOSPHATASE"/>
    <property type="match status" value="1"/>
</dbReference>
<dbReference type="InterPro" id="IPR023214">
    <property type="entry name" value="HAD_sf"/>
</dbReference>
<dbReference type="STRING" id="1037410.MCSF7_01241"/>
<dbReference type="InterPro" id="IPR006379">
    <property type="entry name" value="HAD-SF_hydro_IIB"/>
</dbReference>
<dbReference type="GO" id="GO:0016791">
    <property type="term" value="F:phosphatase activity"/>
    <property type="evidence" value="ECO:0007669"/>
    <property type="project" value="TreeGrafter"/>
</dbReference>
<dbReference type="RefSeq" id="WP_006608655.1">
    <property type="nucleotide sequence ID" value="NZ_AFXA01000011.1"/>
</dbReference>
<dbReference type="EMBL" id="AFXA01000011">
    <property type="protein sequence ID" value="EGV00042.1"/>
    <property type="molecule type" value="Genomic_DNA"/>
</dbReference>
<dbReference type="Pfam" id="PF08282">
    <property type="entry name" value="Hydrolase_3"/>
    <property type="match status" value="1"/>
</dbReference>
<accession>F9UK37</accession>
<evidence type="ECO:0000256" key="1">
    <source>
        <dbReference type="ARBA" id="ARBA00001946"/>
    </source>
</evidence>
<dbReference type="NCBIfam" id="TIGR01484">
    <property type="entry name" value="HAD-SF-IIB"/>
    <property type="match status" value="1"/>
</dbReference>
<keyword evidence="2" id="KW-0378">Hydrolase</keyword>
<dbReference type="SUPFAM" id="SSF56784">
    <property type="entry name" value="HAD-like"/>
    <property type="match status" value="1"/>
</dbReference>
<dbReference type="GO" id="GO:0000287">
    <property type="term" value="F:magnesium ion binding"/>
    <property type="evidence" value="ECO:0007669"/>
    <property type="project" value="TreeGrafter"/>
</dbReference>
<organism evidence="2 3">
    <name type="scientific">Mycoplasmopsis columbina SF7</name>
    <dbReference type="NCBI Taxonomy" id="1037410"/>
    <lineage>
        <taxon>Bacteria</taxon>
        <taxon>Bacillati</taxon>
        <taxon>Mycoplasmatota</taxon>
        <taxon>Mycoplasmoidales</taxon>
        <taxon>Metamycoplasmataceae</taxon>
        <taxon>Mycoplasmopsis</taxon>
    </lineage>
</organism>
<sequence>MKKNYKAYFVDLDGTFIDQHENELSPISEQNLEIAKEINKNKHFIISTGRSNSSFVMNLAKKINSKYVICQNGAVIVDVNNNVLRFNIIEKDLTYQLKDFLERKNLNYTLNGDPVIYTNDENSVKLDRPWAKKFTKAPYSKVNLEQTVNRFLAFGLPSEDATRQLAKEIETKFPELRTHLVSMGLSLEITNKLSSKGVGNKFICDLLQIDVKDAVHLGDSGNDICVKEENFDLVIMNNAIDSIKPYGDLIGEDYRNGGVAKTISKLEKNEY</sequence>
<evidence type="ECO:0000313" key="2">
    <source>
        <dbReference type="EMBL" id="EGV00042.1"/>
    </source>
</evidence>
<evidence type="ECO:0000313" key="3">
    <source>
        <dbReference type="Proteomes" id="UP000004978"/>
    </source>
</evidence>
<reference evidence="2 3" key="1">
    <citation type="journal article" date="2013" name="Genome Announc.">
        <title>Genome Sequence of Mycoplasma columbinum Strain SF7.</title>
        <authorList>
            <person name="Guo Z."/>
            <person name="Xu X."/>
            <person name="Zheng Q."/>
            <person name="Li T."/>
            <person name="Kuang S."/>
            <person name="Zhang Z."/>
            <person name="Chen Y."/>
            <person name="Lu X."/>
            <person name="Zhou R."/>
            <person name="Bi D."/>
            <person name="Jin H."/>
        </authorList>
    </citation>
    <scope>NUCLEOTIDE SEQUENCE [LARGE SCALE GENOMIC DNA]</scope>
    <source>
        <strain evidence="2 3">SF7</strain>
    </source>
</reference>